<dbReference type="InterPro" id="IPR029063">
    <property type="entry name" value="SAM-dependent_MTases_sf"/>
</dbReference>
<sequence>MKALDKSGNALPWYTFPCIDILVRRDFRDKHILEFGGGQSSIWWGNHAADVVSFEGNKEWFDYIKKQMPANVELHYVHDQNAAICLKDVQSILVEKGRKTFDVIIIDGLWRYELIPLCVSLLSEDGVIICDNSEGYEFRQGFDTSGMQRVDYYGYASGAIMRTCTSLFFRTNTFVFDNKHRLITNGFN</sequence>
<accession>A0ABS3JQN5</accession>
<gene>
    <name evidence="1" type="ORF">J2I46_27280</name>
</gene>
<dbReference type="Gene3D" id="3.40.50.150">
    <property type="entry name" value="Vaccinia Virus protein VP39"/>
    <property type="match status" value="1"/>
</dbReference>
<dbReference type="EMBL" id="JAFMYW010000011">
    <property type="protein sequence ID" value="MBO0952316.1"/>
    <property type="molecule type" value="Genomic_DNA"/>
</dbReference>
<dbReference type="SUPFAM" id="SSF53335">
    <property type="entry name" value="S-adenosyl-L-methionine-dependent methyltransferases"/>
    <property type="match status" value="1"/>
</dbReference>
<evidence type="ECO:0008006" key="3">
    <source>
        <dbReference type="Google" id="ProtNLM"/>
    </source>
</evidence>
<protein>
    <recommendedName>
        <fullName evidence="3">Class I SAM-dependent methyltransferase</fullName>
    </recommendedName>
</protein>
<name>A0ABS3JQN5_9BACT</name>
<reference evidence="1 2" key="1">
    <citation type="submission" date="2021-03" db="EMBL/GenBank/DDBJ databases">
        <title>Fibrella sp. HMF5405 genome sequencing and assembly.</title>
        <authorList>
            <person name="Kang H."/>
            <person name="Kim H."/>
            <person name="Bae S."/>
            <person name="Joh K."/>
        </authorList>
    </citation>
    <scope>NUCLEOTIDE SEQUENCE [LARGE SCALE GENOMIC DNA]</scope>
    <source>
        <strain evidence="1 2">HMF5405</strain>
    </source>
</reference>
<evidence type="ECO:0000313" key="1">
    <source>
        <dbReference type="EMBL" id="MBO0952316.1"/>
    </source>
</evidence>
<evidence type="ECO:0000313" key="2">
    <source>
        <dbReference type="Proteomes" id="UP000664628"/>
    </source>
</evidence>
<proteinExistence type="predicted"/>
<dbReference type="RefSeq" id="WP_207332271.1">
    <property type="nucleotide sequence ID" value="NZ_JAFMYW010000011.1"/>
</dbReference>
<organism evidence="1 2">
    <name type="scientific">Fibrella forsythiae</name>
    <dbReference type="NCBI Taxonomy" id="2817061"/>
    <lineage>
        <taxon>Bacteria</taxon>
        <taxon>Pseudomonadati</taxon>
        <taxon>Bacteroidota</taxon>
        <taxon>Cytophagia</taxon>
        <taxon>Cytophagales</taxon>
        <taxon>Spirosomataceae</taxon>
        <taxon>Fibrella</taxon>
    </lineage>
</organism>
<dbReference type="Proteomes" id="UP000664628">
    <property type="component" value="Unassembled WGS sequence"/>
</dbReference>
<comment type="caution">
    <text evidence="1">The sequence shown here is derived from an EMBL/GenBank/DDBJ whole genome shotgun (WGS) entry which is preliminary data.</text>
</comment>
<keyword evidence="2" id="KW-1185">Reference proteome</keyword>